<evidence type="ECO:0000256" key="2">
    <source>
        <dbReference type="ARBA" id="ARBA00022705"/>
    </source>
</evidence>
<evidence type="ECO:0008006" key="6">
    <source>
        <dbReference type="Google" id="ProtNLM"/>
    </source>
</evidence>
<dbReference type="InterPro" id="IPR008865">
    <property type="entry name" value="DNA_replication_term_site-bd"/>
</dbReference>
<sequence length="296" mass="33780">MVNQESLDMTYDELILSLDKLSRIFLELKIDTCNLYYLDGNQFENSEDEGCSLISRIELIQCTSRDFDNLFKSVAFPFFRNSSNKSGPRLVGHVNFTGTNEHCSAALALIKKINSLKNQWGSTLRELYPVEHNKQRFLNASSKYGGISAKSIQRNFPIAPNGTYSANLSWSCKSFRLESITIDEIPSICSRYGIIDSVDVKNIIDRISIAMSKKGEPMYHKFPIKIHPVQTINYKEFGKTKRKPVRPGLPLITFGNPNIKTNIFKDFDKNIRLRAGNKVRNCYFDLIPELGIVQKM</sequence>
<evidence type="ECO:0000313" key="4">
    <source>
        <dbReference type="EMBL" id="TXX67370.1"/>
    </source>
</evidence>
<dbReference type="Proteomes" id="UP000323819">
    <property type="component" value="Unassembled WGS sequence"/>
</dbReference>
<gene>
    <name evidence="4" type="ORF">FXF03_01985</name>
</gene>
<dbReference type="Pfam" id="PF05472">
    <property type="entry name" value="Ter"/>
    <property type="match status" value="1"/>
</dbReference>
<keyword evidence="3" id="KW-0238">DNA-binding</keyword>
<dbReference type="EMBL" id="VSIJ01000005">
    <property type="protein sequence ID" value="TXX67370.1"/>
    <property type="molecule type" value="Genomic_DNA"/>
</dbReference>
<comment type="caution">
    <text evidence="4">The sequence shown here is derived from an EMBL/GenBank/DDBJ whole genome shotgun (WGS) entry which is preliminary data.</text>
</comment>
<evidence type="ECO:0000256" key="1">
    <source>
        <dbReference type="ARBA" id="ARBA00022490"/>
    </source>
</evidence>
<evidence type="ECO:0000256" key="3">
    <source>
        <dbReference type="ARBA" id="ARBA00023125"/>
    </source>
</evidence>
<dbReference type="RefSeq" id="WP_044126060.1">
    <property type="nucleotide sequence ID" value="NZ_JAILXN010000001.1"/>
</dbReference>
<keyword evidence="1" id="KW-0963">Cytoplasm</keyword>
<dbReference type="SUPFAM" id="SSF56596">
    <property type="entry name" value="Replication terminator protein (Tus)"/>
    <property type="match status" value="1"/>
</dbReference>
<evidence type="ECO:0000313" key="5">
    <source>
        <dbReference type="Proteomes" id="UP000323819"/>
    </source>
</evidence>
<dbReference type="Gene3D" id="3.50.14.10">
    <property type="entry name" value="Replication terminator Tus, domain 1 superfamily/Replication terminator Tus"/>
    <property type="match status" value="1"/>
</dbReference>
<dbReference type="InterPro" id="IPR036384">
    <property type="entry name" value="Tus_sf"/>
</dbReference>
<dbReference type="AlphaFoldDB" id="A0ABD7SRI0"/>
<dbReference type="InterPro" id="IPR036381">
    <property type="entry name" value="Tus_dom1"/>
</dbReference>
<organism evidence="4 5">
    <name type="scientific">Vibrio cholerae</name>
    <dbReference type="NCBI Taxonomy" id="666"/>
    <lineage>
        <taxon>Bacteria</taxon>
        <taxon>Pseudomonadati</taxon>
        <taxon>Pseudomonadota</taxon>
        <taxon>Gammaproteobacteria</taxon>
        <taxon>Vibrionales</taxon>
        <taxon>Vibrionaceae</taxon>
        <taxon>Vibrio</taxon>
    </lineage>
</organism>
<dbReference type="GO" id="GO:0006260">
    <property type="term" value="P:DNA replication"/>
    <property type="evidence" value="ECO:0007669"/>
    <property type="project" value="UniProtKB-KW"/>
</dbReference>
<dbReference type="GO" id="GO:0003677">
    <property type="term" value="F:DNA binding"/>
    <property type="evidence" value="ECO:0007669"/>
    <property type="project" value="UniProtKB-KW"/>
</dbReference>
<keyword evidence="2" id="KW-0235">DNA replication</keyword>
<accession>A0ABD7SRI0</accession>
<name>A0ABD7SRI0_VIBCL</name>
<protein>
    <recommendedName>
        <fullName evidence="6">DNA replication terminus site-binding protein</fullName>
    </recommendedName>
</protein>
<proteinExistence type="predicted"/>
<reference evidence="4 5" key="1">
    <citation type="submission" date="2019-06" db="EMBL/GenBank/DDBJ databases">
        <title>Vibrio cholerae phylogeny based on whole-genome sequencing reveals genetic diversity and population strucutre.</title>
        <authorList>
            <person name="Zhiqiu Y."/>
            <person name="Bin L."/>
            <person name="Lingyan J."/>
        </authorList>
    </citation>
    <scope>NUCLEOTIDE SEQUENCE [LARGE SCALE GENOMIC DNA]</scope>
    <source>
        <strain evidence="4 5">N2814</strain>
    </source>
</reference>